<dbReference type="EMBL" id="HBUF01294680">
    <property type="protein sequence ID" value="CAG6689934.1"/>
    <property type="molecule type" value="Transcribed_RNA"/>
</dbReference>
<dbReference type="AlphaFoldDB" id="A0A8D8TL39"/>
<proteinExistence type="predicted"/>
<name>A0A8D8TL39_9HEMI</name>
<accession>A0A8D8TL39</accession>
<sequence>MSLVRNVKLIMQCCAVMAQFYFLFDTSEMTDDCHAVMRHALLQSGWVKSSSPARRDICILLRRIQVSNHFTFHNGAIRPGRVLFLKVMKTAYSFVNFMRFENKAD</sequence>
<reference evidence="1" key="1">
    <citation type="submission" date="2021-05" db="EMBL/GenBank/DDBJ databases">
        <authorList>
            <person name="Alioto T."/>
            <person name="Alioto T."/>
            <person name="Gomez Garrido J."/>
        </authorList>
    </citation>
    <scope>NUCLEOTIDE SEQUENCE</scope>
</reference>
<organism evidence="1">
    <name type="scientific">Cacopsylla melanoneura</name>
    <dbReference type="NCBI Taxonomy" id="428564"/>
    <lineage>
        <taxon>Eukaryota</taxon>
        <taxon>Metazoa</taxon>
        <taxon>Ecdysozoa</taxon>
        <taxon>Arthropoda</taxon>
        <taxon>Hexapoda</taxon>
        <taxon>Insecta</taxon>
        <taxon>Pterygota</taxon>
        <taxon>Neoptera</taxon>
        <taxon>Paraneoptera</taxon>
        <taxon>Hemiptera</taxon>
        <taxon>Sternorrhyncha</taxon>
        <taxon>Psylloidea</taxon>
        <taxon>Psyllidae</taxon>
        <taxon>Psyllinae</taxon>
        <taxon>Cacopsylla</taxon>
    </lineage>
</organism>
<protein>
    <recommendedName>
        <fullName evidence="2">Odorant receptor</fullName>
    </recommendedName>
</protein>
<evidence type="ECO:0000313" key="1">
    <source>
        <dbReference type="EMBL" id="CAG6689934.1"/>
    </source>
</evidence>
<evidence type="ECO:0008006" key="2">
    <source>
        <dbReference type="Google" id="ProtNLM"/>
    </source>
</evidence>